<dbReference type="Pfam" id="PF01464">
    <property type="entry name" value="SLT"/>
    <property type="match status" value="1"/>
</dbReference>
<dbReference type="PANTHER" id="PTHR37423:SF2">
    <property type="entry name" value="MEMBRANE-BOUND LYTIC MUREIN TRANSGLYCOSYLASE C"/>
    <property type="match status" value="1"/>
</dbReference>
<evidence type="ECO:0000256" key="2">
    <source>
        <dbReference type="ARBA" id="ARBA00009387"/>
    </source>
</evidence>
<reference evidence="4 5" key="1">
    <citation type="journal article" date="2015" name="Antonie Van Leeuwenhoek">
        <title>Oricola cellulosilytica gen. nov., sp. nov., a cellulose-degrading bacterium of the family Phyllobacteriaceae isolated from surface seashore water, and emended descriptions of Mesorhizobium loti and Phyllobacterium myrsinacearum.</title>
        <authorList>
            <person name="Hameed A."/>
            <person name="Shahina M."/>
            <person name="Lai W.A."/>
            <person name="Lin S.Y."/>
            <person name="Young L.S."/>
            <person name="Liu Y.C."/>
            <person name="Hsu Y.H."/>
            <person name="Young C.C."/>
        </authorList>
    </citation>
    <scope>NUCLEOTIDE SEQUENCE [LARGE SCALE GENOMIC DNA]</scope>
    <source>
        <strain evidence="4 5">KCTC 52183</strain>
    </source>
</reference>
<comment type="caution">
    <text evidence="4">The sequence shown here is derived from an EMBL/GenBank/DDBJ whole genome shotgun (WGS) entry which is preliminary data.</text>
</comment>
<dbReference type="Proteomes" id="UP000291301">
    <property type="component" value="Unassembled WGS sequence"/>
</dbReference>
<dbReference type="Gene3D" id="1.10.530.10">
    <property type="match status" value="1"/>
</dbReference>
<protein>
    <submittedName>
        <fullName evidence="4">Lytic transglycosylase domain-containing protein</fullName>
    </submittedName>
</protein>
<comment type="similarity">
    <text evidence="1">Belongs to the transglycosylase Slt family.</text>
</comment>
<gene>
    <name evidence="4" type="ORF">E0D97_09775</name>
</gene>
<feature type="domain" description="Transglycosylase SLT" evidence="3">
    <location>
        <begin position="79"/>
        <end position="171"/>
    </location>
</feature>
<dbReference type="EMBL" id="SJST01000003">
    <property type="protein sequence ID" value="TCD14351.1"/>
    <property type="molecule type" value="Genomic_DNA"/>
</dbReference>
<organism evidence="4 5">
    <name type="scientific">Oricola cellulosilytica</name>
    <dbReference type="NCBI Taxonomy" id="1429082"/>
    <lineage>
        <taxon>Bacteria</taxon>
        <taxon>Pseudomonadati</taxon>
        <taxon>Pseudomonadota</taxon>
        <taxon>Alphaproteobacteria</taxon>
        <taxon>Hyphomicrobiales</taxon>
        <taxon>Ahrensiaceae</taxon>
        <taxon>Oricola</taxon>
    </lineage>
</organism>
<dbReference type="AlphaFoldDB" id="A0A4R0PAT6"/>
<comment type="similarity">
    <text evidence="2">Belongs to the virb1 family.</text>
</comment>
<dbReference type="InterPro" id="IPR008258">
    <property type="entry name" value="Transglycosylase_SLT_dom_1"/>
</dbReference>
<accession>A0A4R0PAT6</accession>
<dbReference type="SUPFAM" id="SSF53955">
    <property type="entry name" value="Lysozyme-like"/>
    <property type="match status" value="1"/>
</dbReference>
<dbReference type="InterPro" id="IPR023346">
    <property type="entry name" value="Lysozyme-like_dom_sf"/>
</dbReference>
<dbReference type="OrthoDB" id="9788661at2"/>
<evidence type="ECO:0000256" key="1">
    <source>
        <dbReference type="ARBA" id="ARBA00007734"/>
    </source>
</evidence>
<keyword evidence="5" id="KW-1185">Reference proteome</keyword>
<evidence type="ECO:0000313" key="4">
    <source>
        <dbReference type="EMBL" id="TCD14351.1"/>
    </source>
</evidence>
<evidence type="ECO:0000259" key="3">
    <source>
        <dbReference type="Pfam" id="PF01464"/>
    </source>
</evidence>
<dbReference type="CDD" id="cd00254">
    <property type="entry name" value="LT-like"/>
    <property type="match status" value="1"/>
</dbReference>
<proteinExistence type="inferred from homology"/>
<dbReference type="PANTHER" id="PTHR37423">
    <property type="entry name" value="SOLUBLE LYTIC MUREIN TRANSGLYCOSYLASE-RELATED"/>
    <property type="match status" value="1"/>
</dbReference>
<name>A0A4R0PAT6_9HYPH</name>
<sequence length="190" mass="20331">MAPPSSSGLPEFGLNAPLPAGKPFEEAELQTRTSLPLLSACLLAAGLALTGCKTGTTPPVPAIQPPVPQAEPVSPLDALIAQYAQVYQVPEALVHRVVKRESTYNPKARNGGHYGLMQLKPATARTMGFRGGASDLYDAETNLKYGVKYLRGAWLLADGSHDKAVRLYSSGYYYEAKRRGMLVETGLRSG</sequence>
<evidence type="ECO:0000313" key="5">
    <source>
        <dbReference type="Proteomes" id="UP000291301"/>
    </source>
</evidence>